<dbReference type="Pfam" id="PF01063">
    <property type="entry name" value="Aminotran_4"/>
    <property type="match status" value="1"/>
</dbReference>
<comment type="cofactor">
    <cofactor evidence="1">
        <name>pyridoxal 5'-phosphate</name>
        <dbReference type="ChEBI" id="CHEBI:597326"/>
    </cofactor>
</comment>
<dbReference type="Gene3D" id="3.30.470.10">
    <property type="match status" value="1"/>
</dbReference>
<dbReference type="GO" id="GO:0046656">
    <property type="term" value="P:folic acid biosynthetic process"/>
    <property type="evidence" value="ECO:0007669"/>
    <property type="project" value="UniProtKB-KW"/>
</dbReference>
<evidence type="ECO:0000313" key="14">
    <source>
        <dbReference type="Proteomes" id="UP000655994"/>
    </source>
</evidence>
<dbReference type="EMBL" id="JAEMOS010000053">
    <property type="protein sequence ID" value="MBJ7267967.1"/>
    <property type="molecule type" value="Genomic_DNA"/>
</dbReference>
<evidence type="ECO:0000256" key="6">
    <source>
        <dbReference type="ARBA" id="ARBA00023239"/>
    </source>
</evidence>
<organism evidence="12 13">
    <name type="scientific">Idiomarina abyssalis</name>
    <dbReference type="NCBI Taxonomy" id="86102"/>
    <lineage>
        <taxon>Bacteria</taxon>
        <taxon>Pseudomonadati</taxon>
        <taxon>Pseudomonadota</taxon>
        <taxon>Gammaproteobacteria</taxon>
        <taxon>Alteromonadales</taxon>
        <taxon>Idiomarinaceae</taxon>
        <taxon>Idiomarina</taxon>
    </lineage>
</organism>
<evidence type="ECO:0000256" key="3">
    <source>
        <dbReference type="ARBA" id="ARBA00011738"/>
    </source>
</evidence>
<dbReference type="EMBL" id="JAEMOP010000009">
    <property type="protein sequence ID" value="MBJ7316988.1"/>
    <property type="molecule type" value="Genomic_DNA"/>
</dbReference>
<evidence type="ECO:0000256" key="1">
    <source>
        <dbReference type="ARBA" id="ARBA00001933"/>
    </source>
</evidence>
<dbReference type="PANTHER" id="PTHR42743">
    <property type="entry name" value="AMINO-ACID AMINOTRANSFERASE"/>
    <property type="match status" value="1"/>
</dbReference>
<comment type="subunit">
    <text evidence="3">Homodimer.</text>
</comment>
<evidence type="ECO:0000256" key="2">
    <source>
        <dbReference type="ARBA" id="ARBA00009320"/>
    </source>
</evidence>
<comment type="similarity">
    <text evidence="2">Belongs to the class-IV pyridoxal-phosphate-dependent aminotransferase family.</text>
</comment>
<comment type="caution">
    <text evidence="12">The sequence shown here is derived from an EMBL/GenBank/DDBJ whole genome shotgun (WGS) entry which is preliminary data.</text>
</comment>
<dbReference type="Proteomes" id="UP000621390">
    <property type="component" value="Unassembled WGS sequence"/>
</dbReference>
<evidence type="ECO:0000256" key="9">
    <source>
        <dbReference type="ARBA" id="ARBA00049529"/>
    </source>
</evidence>
<evidence type="ECO:0000256" key="4">
    <source>
        <dbReference type="ARBA" id="ARBA00022898"/>
    </source>
</evidence>
<dbReference type="GO" id="GO:0005829">
    <property type="term" value="C:cytosol"/>
    <property type="evidence" value="ECO:0007669"/>
    <property type="project" value="TreeGrafter"/>
</dbReference>
<dbReference type="GO" id="GO:0008696">
    <property type="term" value="F:4-amino-4-deoxychorismate lyase activity"/>
    <property type="evidence" value="ECO:0007669"/>
    <property type="project" value="UniProtKB-UniRule"/>
</dbReference>
<dbReference type="AlphaFoldDB" id="A0A8I1G6Y2"/>
<dbReference type="InterPro" id="IPR001544">
    <property type="entry name" value="Aminotrans_IV"/>
</dbReference>
<evidence type="ECO:0000256" key="5">
    <source>
        <dbReference type="ARBA" id="ARBA00022909"/>
    </source>
</evidence>
<name>A0A8I1G6Y2_9GAMM</name>
<evidence type="ECO:0000313" key="11">
    <source>
        <dbReference type="EMBL" id="MBJ7267967.1"/>
    </source>
</evidence>
<comment type="catalytic activity">
    <reaction evidence="9">
        <text>4-amino-4-deoxychorismate = 4-aminobenzoate + pyruvate + H(+)</text>
        <dbReference type="Rhea" id="RHEA:16201"/>
        <dbReference type="ChEBI" id="CHEBI:15361"/>
        <dbReference type="ChEBI" id="CHEBI:15378"/>
        <dbReference type="ChEBI" id="CHEBI:17836"/>
        <dbReference type="ChEBI" id="CHEBI:58406"/>
        <dbReference type="EC" id="4.1.3.38"/>
    </reaction>
</comment>
<dbReference type="EC" id="4.1.3.38" evidence="8 10"/>
<reference evidence="12 14" key="1">
    <citation type="submission" date="2020-09" db="EMBL/GenBank/DDBJ databases">
        <title>Draft Genomes of Bacterial Isolates from North Pond Shallow Sediments.</title>
        <authorList>
            <person name="Kiel Reese B."/>
            <person name="Mullis M."/>
            <person name="Weisend R.E."/>
        </authorList>
    </citation>
    <scope>NUCLEOTIDE SEQUENCE</scope>
    <source>
        <strain evidence="12">KJE-2</strain>
        <strain evidence="11 14">KJE-3</strain>
    </source>
</reference>
<keyword evidence="14" id="KW-1185">Reference proteome</keyword>
<dbReference type="Proteomes" id="UP000655994">
    <property type="component" value="Unassembled WGS sequence"/>
</dbReference>
<dbReference type="InterPro" id="IPR036038">
    <property type="entry name" value="Aminotransferase-like"/>
</dbReference>
<evidence type="ECO:0000256" key="7">
    <source>
        <dbReference type="ARBA" id="ARBA00035633"/>
    </source>
</evidence>
<dbReference type="NCBIfam" id="TIGR03461">
    <property type="entry name" value="pabC_Proteo"/>
    <property type="match status" value="1"/>
</dbReference>
<dbReference type="GO" id="GO:0030170">
    <property type="term" value="F:pyridoxal phosphate binding"/>
    <property type="evidence" value="ECO:0007669"/>
    <property type="project" value="InterPro"/>
</dbReference>
<evidence type="ECO:0000313" key="13">
    <source>
        <dbReference type="Proteomes" id="UP000621390"/>
    </source>
</evidence>
<sequence>MTIRKILLNNAPYHCSELDRGLQFGDGHFTTMRIVNGTPLFIERHLERLSNANQRLFINHSSFDSLAERIKVACSGVEKGVCKVILTRGNGGRGYRFSDDCIANEYIQVSDAPPAVGTVHMGVATLRLAQQPELAGLKTLNRLEQVLLTRECSASRYDDLLVCDSSGHIVEAIQGNVFWFKEGQWFTPDLSAAGINGIIRQLIIDEKLLAPLNIGCYPLNELAGAEKIIVTNSVRGAVAVTQFNDKVVANDELPSVLEQLI</sequence>
<keyword evidence="5" id="KW-0289">Folate biosynthesis</keyword>
<dbReference type="InterPro" id="IPR043132">
    <property type="entry name" value="BCAT-like_C"/>
</dbReference>
<proteinExistence type="inferred from homology"/>
<keyword evidence="6 12" id="KW-0456">Lyase</keyword>
<dbReference type="GO" id="GO:0008153">
    <property type="term" value="P:4-aminobenzoate biosynthetic process"/>
    <property type="evidence" value="ECO:0007669"/>
    <property type="project" value="UniProtKB-UniRule"/>
</dbReference>
<keyword evidence="4" id="KW-0663">Pyridoxal phosphate</keyword>
<comment type="pathway">
    <text evidence="7">Cofactor biosynthesis; tetrahydrofolate biosynthesis; 4-aminobenzoate from chorismate: step 2/2.</text>
</comment>
<accession>A0A8I1G6Y2</accession>
<dbReference type="InterPro" id="IPR017824">
    <property type="entry name" value="Aminodeoxychorismate_lyase_IV"/>
</dbReference>
<dbReference type="InterPro" id="IPR050571">
    <property type="entry name" value="Class-IV_PLP-Dep_Aminotrnsfr"/>
</dbReference>
<dbReference type="InterPro" id="IPR043131">
    <property type="entry name" value="BCAT-like_N"/>
</dbReference>
<gene>
    <name evidence="12" type="primary">pabC</name>
    <name evidence="11" type="ORF">JHC10_13560</name>
    <name evidence="12" type="ORF">JHC11_13405</name>
</gene>
<dbReference type="PANTHER" id="PTHR42743:SF2">
    <property type="entry name" value="AMINODEOXYCHORISMATE LYASE"/>
    <property type="match status" value="1"/>
</dbReference>
<protein>
    <recommendedName>
        <fullName evidence="8 10">Aminodeoxychorismate lyase</fullName>
        <ecNumber evidence="8 10">4.1.3.38</ecNumber>
    </recommendedName>
</protein>
<dbReference type="RefSeq" id="WP_199495160.1">
    <property type="nucleotide sequence ID" value="NZ_CAXBHZ010000001.1"/>
</dbReference>
<evidence type="ECO:0000313" key="12">
    <source>
        <dbReference type="EMBL" id="MBJ7316988.1"/>
    </source>
</evidence>
<dbReference type="Gene3D" id="3.20.10.10">
    <property type="entry name" value="D-amino Acid Aminotransferase, subunit A, domain 2"/>
    <property type="match status" value="1"/>
</dbReference>
<evidence type="ECO:0000256" key="8">
    <source>
        <dbReference type="ARBA" id="ARBA00035676"/>
    </source>
</evidence>
<evidence type="ECO:0000256" key="10">
    <source>
        <dbReference type="NCBIfam" id="TIGR03461"/>
    </source>
</evidence>
<dbReference type="SUPFAM" id="SSF56752">
    <property type="entry name" value="D-aminoacid aminotransferase-like PLP-dependent enzymes"/>
    <property type="match status" value="1"/>
</dbReference>